<dbReference type="Pfam" id="PF02622">
    <property type="entry name" value="DUF179"/>
    <property type="match status" value="1"/>
</dbReference>
<organism evidence="1 2">
    <name type="scientific">Chitinophaga rhizophila</name>
    <dbReference type="NCBI Taxonomy" id="2866212"/>
    <lineage>
        <taxon>Bacteria</taxon>
        <taxon>Pseudomonadati</taxon>
        <taxon>Bacteroidota</taxon>
        <taxon>Chitinophagia</taxon>
        <taxon>Chitinophagales</taxon>
        <taxon>Chitinophagaceae</taxon>
        <taxon>Chitinophaga</taxon>
    </lineage>
</organism>
<sequence>MKAGNLIRSTALLDGTIFENVVILITELNEKGAMGFIVNRVFPRKLNELEEFKQGIPFPIYEGGPVDQEHLFFVHQRPDLVEGGTPINERFYFGGDFQATVRYINMGVLEEDEVRVFIGYCGWDSGELEAEIAEGSWQLTSPGAGDVWK</sequence>
<protein>
    <submittedName>
        <fullName evidence="1">YqgE/AlgH family protein</fullName>
    </submittedName>
</protein>
<dbReference type="SUPFAM" id="SSF143456">
    <property type="entry name" value="VC0467-like"/>
    <property type="match status" value="1"/>
</dbReference>
<dbReference type="PANTHER" id="PTHR31984">
    <property type="entry name" value="TRANSPORTER, PUTATIVE (DUF179)-RELATED"/>
    <property type="match status" value="1"/>
</dbReference>
<name>A0ABS7GLV4_9BACT</name>
<dbReference type="Proteomes" id="UP000812961">
    <property type="component" value="Unassembled WGS sequence"/>
</dbReference>
<reference evidence="1 2" key="1">
    <citation type="submission" date="2021-08" db="EMBL/GenBank/DDBJ databases">
        <title>The genome sequence of Chitinophaga sp. B61.</title>
        <authorList>
            <person name="Zhang X."/>
        </authorList>
    </citation>
    <scope>NUCLEOTIDE SEQUENCE [LARGE SCALE GENOMIC DNA]</scope>
    <source>
        <strain evidence="1 2">B61</strain>
    </source>
</reference>
<dbReference type="PANTHER" id="PTHR31984:SF11">
    <property type="entry name" value="TRANSPORTER, PUTATIVE (DUF179)-RELATED"/>
    <property type="match status" value="1"/>
</dbReference>
<evidence type="ECO:0000313" key="2">
    <source>
        <dbReference type="Proteomes" id="UP000812961"/>
    </source>
</evidence>
<accession>A0ABS7GLV4</accession>
<dbReference type="Gene3D" id="3.40.1740.10">
    <property type="entry name" value="VC0467-like"/>
    <property type="match status" value="1"/>
</dbReference>
<dbReference type="RefSeq" id="WP_220252826.1">
    <property type="nucleotide sequence ID" value="NZ_JAICCF010000005.1"/>
</dbReference>
<comment type="caution">
    <text evidence="1">The sequence shown here is derived from an EMBL/GenBank/DDBJ whole genome shotgun (WGS) entry which is preliminary data.</text>
</comment>
<dbReference type="EMBL" id="JAICCF010000005">
    <property type="protein sequence ID" value="MBW8687493.1"/>
    <property type="molecule type" value="Genomic_DNA"/>
</dbReference>
<gene>
    <name evidence="1" type="ORF">K1Y79_24365</name>
</gene>
<keyword evidence="2" id="KW-1185">Reference proteome</keyword>
<evidence type="ECO:0000313" key="1">
    <source>
        <dbReference type="EMBL" id="MBW8687493.1"/>
    </source>
</evidence>
<dbReference type="InterPro" id="IPR003774">
    <property type="entry name" value="AlgH-like"/>
</dbReference>
<proteinExistence type="predicted"/>